<dbReference type="EMBL" id="CP101125">
    <property type="protein sequence ID" value="UTO11919.1"/>
    <property type="molecule type" value="Genomic_DNA"/>
</dbReference>
<protein>
    <submittedName>
        <fullName evidence="1">Uncharacterized protein</fullName>
    </submittedName>
</protein>
<accession>A0ABY5E8X6</accession>
<dbReference type="Proteomes" id="UP001059607">
    <property type="component" value="Chromosome"/>
</dbReference>
<organism evidence="1 2">
    <name type="scientific">Pseudomonas nunensis</name>
    <dbReference type="NCBI Taxonomy" id="2961896"/>
    <lineage>
        <taxon>Bacteria</taxon>
        <taxon>Pseudomonadati</taxon>
        <taxon>Pseudomonadota</taxon>
        <taxon>Gammaproteobacteria</taxon>
        <taxon>Pseudomonadales</taxon>
        <taxon>Pseudomonadaceae</taxon>
        <taxon>Pseudomonas</taxon>
    </lineage>
</organism>
<keyword evidence="2" id="KW-1185">Reference proteome</keyword>
<proteinExistence type="predicted"/>
<name>A0ABY5E8X6_9PSED</name>
<evidence type="ECO:0000313" key="1">
    <source>
        <dbReference type="EMBL" id="UTO11919.1"/>
    </source>
</evidence>
<reference evidence="1" key="1">
    <citation type="submission" date="2022-07" db="EMBL/GenBank/DDBJ databases">
        <title>Pseudomonas nunamit sp. nov. an antifungal species isolated from Greenland.</title>
        <authorList>
            <person name="Ntana F."/>
            <person name="Hennessy R.C."/>
            <person name="Zervas A."/>
            <person name="Stougaard P."/>
        </authorList>
    </citation>
    <scope>NUCLEOTIDE SEQUENCE</scope>
    <source>
        <strain evidence="1">In5</strain>
    </source>
</reference>
<dbReference type="RefSeq" id="WP_054615576.1">
    <property type="nucleotide sequence ID" value="NZ_CP101125.1"/>
</dbReference>
<evidence type="ECO:0000313" key="2">
    <source>
        <dbReference type="Proteomes" id="UP001059607"/>
    </source>
</evidence>
<gene>
    <name evidence="1" type="ORF">NK667_17220</name>
</gene>
<sequence length="61" mass="7067">MLDRIKKEPVCGGYADFERLDLTIAERRFIGLYRSLGEQERGQLHRLFEVLATNPKESVNS</sequence>